<dbReference type="PROSITE" id="PS00108">
    <property type="entry name" value="PROTEIN_KINASE_ST"/>
    <property type="match status" value="1"/>
</dbReference>
<evidence type="ECO:0000256" key="1">
    <source>
        <dbReference type="ARBA" id="ARBA00006485"/>
    </source>
</evidence>
<protein>
    <recommendedName>
        <fullName evidence="2">cyclin-dependent kinase</fullName>
        <ecNumber evidence="2">2.7.11.22</ecNumber>
    </recommendedName>
</protein>
<dbReference type="SUPFAM" id="SSF56112">
    <property type="entry name" value="Protein kinase-like (PK-like)"/>
    <property type="match status" value="1"/>
</dbReference>
<dbReference type="PANTHER" id="PTHR24056">
    <property type="entry name" value="CELL DIVISION PROTEIN KINASE"/>
    <property type="match status" value="1"/>
</dbReference>
<sequence length="284" mass="33032">MYVEIFKWSINWTRMENNNKAVKIFRQDSENNAKLLCQLEFKLIKSLNSREAHPHVIQVFFIGTLHKTYPFFTMELLDCNSKEYFERSSGADAKSREEQIRKFSYQLFKGLAYIHANNIVHADIKPQNLLVGLDHGNEILKIADFGLASELEKIQKTHPKVLGELVTLPYRPPELLEFYPEGGNQYRDSITPKIDIWAAGCTIVEWIIGRIFLHGTNNVAQGMIIFRQEDRRTRAINLNTLRDSKYQQFTPMIGVLRAALKIDRQRRLNAKCAQQKLEKVYDKA</sequence>
<evidence type="ECO:0000256" key="6">
    <source>
        <dbReference type="ARBA" id="ARBA00048367"/>
    </source>
</evidence>
<evidence type="ECO:0000256" key="5">
    <source>
        <dbReference type="ARBA" id="ARBA00047811"/>
    </source>
</evidence>
<dbReference type="AlphaFoldDB" id="A0AAV9VWW0"/>
<dbReference type="Pfam" id="PF00069">
    <property type="entry name" value="Pkinase"/>
    <property type="match status" value="1"/>
</dbReference>
<dbReference type="SMART" id="SM00220">
    <property type="entry name" value="S_TKc"/>
    <property type="match status" value="1"/>
</dbReference>
<dbReference type="GO" id="GO:0004693">
    <property type="term" value="F:cyclin-dependent protein serine/threonine kinase activity"/>
    <property type="evidence" value="ECO:0007669"/>
    <property type="project" value="UniProtKB-EC"/>
</dbReference>
<dbReference type="InterPro" id="IPR011009">
    <property type="entry name" value="Kinase-like_dom_sf"/>
</dbReference>
<name>A0AAV9VWW0_9PEZI</name>
<dbReference type="InterPro" id="IPR000719">
    <property type="entry name" value="Prot_kinase_dom"/>
</dbReference>
<dbReference type="EMBL" id="JAVHJL010000012">
    <property type="protein sequence ID" value="KAK6495550.1"/>
    <property type="molecule type" value="Genomic_DNA"/>
</dbReference>
<dbReference type="EC" id="2.7.11.22" evidence="2"/>
<evidence type="ECO:0000313" key="8">
    <source>
        <dbReference type="EMBL" id="KAK6495550.1"/>
    </source>
</evidence>
<comment type="catalytic activity">
    <reaction evidence="6">
        <text>L-seryl-[protein] + ATP = O-phospho-L-seryl-[protein] + ADP + H(+)</text>
        <dbReference type="Rhea" id="RHEA:17989"/>
        <dbReference type="Rhea" id="RHEA-COMP:9863"/>
        <dbReference type="Rhea" id="RHEA-COMP:11604"/>
        <dbReference type="ChEBI" id="CHEBI:15378"/>
        <dbReference type="ChEBI" id="CHEBI:29999"/>
        <dbReference type="ChEBI" id="CHEBI:30616"/>
        <dbReference type="ChEBI" id="CHEBI:83421"/>
        <dbReference type="ChEBI" id="CHEBI:456216"/>
        <dbReference type="EC" id="2.7.11.22"/>
    </reaction>
</comment>
<gene>
    <name evidence="8" type="primary">PHO85_1</name>
    <name evidence="8" type="ORF">TWF481_002599</name>
</gene>
<proteinExistence type="inferred from homology"/>
<dbReference type="InterPro" id="IPR050108">
    <property type="entry name" value="CDK"/>
</dbReference>
<reference evidence="8 9" key="1">
    <citation type="submission" date="2023-08" db="EMBL/GenBank/DDBJ databases">
        <authorList>
            <person name="Palmer J.M."/>
        </authorList>
    </citation>
    <scope>NUCLEOTIDE SEQUENCE [LARGE SCALE GENOMIC DNA]</scope>
    <source>
        <strain evidence="8 9">TWF481</strain>
    </source>
</reference>
<keyword evidence="3" id="KW-0547">Nucleotide-binding</keyword>
<dbReference type="Proteomes" id="UP001370758">
    <property type="component" value="Unassembled WGS sequence"/>
</dbReference>
<dbReference type="InterPro" id="IPR008271">
    <property type="entry name" value="Ser/Thr_kinase_AS"/>
</dbReference>
<evidence type="ECO:0000256" key="3">
    <source>
        <dbReference type="ARBA" id="ARBA00022741"/>
    </source>
</evidence>
<accession>A0AAV9VWW0</accession>
<keyword evidence="4" id="KW-0067">ATP-binding</keyword>
<feature type="domain" description="Protein kinase" evidence="7">
    <location>
        <begin position="1"/>
        <end position="281"/>
    </location>
</feature>
<evidence type="ECO:0000256" key="4">
    <source>
        <dbReference type="ARBA" id="ARBA00022840"/>
    </source>
</evidence>
<comment type="caution">
    <text evidence="8">The sequence shown here is derived from an EMBL/GenBank/DDBJ whole genome shotgun (WGS) entry which is preliminary data.</text>
</comment>
<dbReference type="Gene3D" id="1.10.510.10">
    <property type="entry name" value="Transferase(Phosphotransferase) domain 1"/>
    <property type="match status" value="1"/>
</dbReference>
<keyword evidence="9" id="KW-1185">Reference proteome</keyword>
<dbReference type="PROSITE" id="PS50011">
    <property type="entry name" value="PROTEIN_KINASE_DOM"/>
    <property type="match status" value="1"/>
</dbReference>
<comment type="catalytic activity">
    <reaction evidence="5">
        <text>L-threonyl-[protein] + ATP = O-phospho-L-threonyl-[protein] + ADP + H(+)</text>
        <dbReference type="Rhea" id="RHEA:46608"/>
        <dbReference type="Rhea" id="RHEA-COMP:11060"/>
        <dbReference type="Rhea" id="RHEA-COMP:11605"/>
        <dbReference type="ChEBI" id="CHEBI:15378"/>
        <dbReference type="ChEBI" id="CHEBI:30013"/>
        <dbReference type="ChEBI" id="CHEBI:30616"/>
        <dbReference type="ChEBI" id="CHEBI:61977"/>
        <dbReference type="ChEBI" id="CHEBI:456216"/>
        <dbReference type="EC" id="2.7.11.22"/>
    </reaction>
</comment>
<comment type="similarity">
    <text evidence="1">Belongs to the protein kinase superfamily. CMGC Ser/Thr protein kinase family. CDC2/CDKX subfamily.</text>
</comment>
<evidence type="ECO:0000259" key="7">
    <source>
        <dbReference type="PROSITE" id="PS50011"/>
    </source>
</evidence>
<evidence type="ECO:0000313" key="9">
    <source>
        <dbReference type="Proteomes" id="UP001370758"/>
    </source>
</evidence>
<evidence type="ECO:0000256" key="2">
    <source>
        <dbReference type="ARBA" id="ARBA00012425"/>
    </source>
</evidence>
<dbReference type="GO" id="GO:0005524">
    <property type="term" value="F:ATP binding"/>
    <property type="evidence" value="ECO:0007669"/>
    <property type="project" value="UniProtKB-KW"/>
</dbReference>
<dbReference type="GO" id="GO:0005634">
    <property type="term" value="C:nucleus"/>
    <property type="evidence" value="ECO:0007669"/>
    <property type="project" value="TreeGrafter"/>
</dbReference>
<organism evidence="8 9">
    <name type="scientific">Arthrobotrys musiformis</name>
    <dbReference type="NCBI Taxonomy" id="47236"/>
    <lineage>
        <taxon>Eukaryota</taxon>
        <taxon>Fungi</taxon>
        <taxon>Dikarya</taxon>
        <taxon>Ascomycota</taxon>
        <taxon>Pezizomycotina</taxon>
        <taxon>Orbiliomycetes</taxon>
        <taxon>Orbiliales</taxon>
        <taxon>Orbiliaceae</taxon>
        <taxon>Arthrobotrys</taxon>
    </lineage>
</organism>